<evidence type="ECO:0000256" key="1">
    <source>
        <dbReference type="SAM" id="MobiDB-lite"/>
    </source>
</evidence>
<evidence type="ECO:0008006" key="6">
    <source>
        <dbReference type="Google" id="ProtNLM"/>
    </source>
</evidence>
<dbReference type="InterPro" id="IPR025558">
    <property type="entry name" value="DUF4283"/>
</dbReference>
<dbReference type="Proteomes" id="UP001280121">
    <property type="component" value="Unassembled WGS sequence"/>
</dbReference>
<dbReference type="EMBL" id="JANJYI010000007">
    <property type="protein sequence ID" value="KAK2640988.1"/>
    <property type="molecule type" value="Genomic_DNA"/>
</dbReference>
<sequence length="285" mass="31907">MDLGDGFFVARFQIKEDLDYVLTNNPWVIMKQYLVVQRWRPNFMPGEDYIQSMHVWGHMCKVDHVTLNQARGRFAQICVETDITKSLIANLNIDGRLIRVDYESLSSICVICGRYGHNKEICKEGMVEPIPEELIAACSNKMDSDKEVPIYGPWLLVSYGKQGNRVNKGRVDRNDRGNPNTLEGNGSLGKNLDSGRSNDRKSDGIGKGLGMGSSERLKSGTNRTKDDLGSSFITVKVTCSRFDILSDEGDVMMADGSLQVIDKVEEGWQFTDKVVLGEVTNQKNL</sequence>
<dbReference type="InterPro" id="IPR040256">
    <property type="entry name" value="At4g02000-like"/>
</dbReference>
<feature type="region of interest" description="Disordered" evidence="1">
    <location>
        <begin position="166"/>
        <end position="224"/>
    </location>
</feature>
<dbReference type="PANTHER" id="PTHR31286">
    <property type="entry name" value="GLYCINE-RICH CELL WALL STRUCTURAL PROTEIN 1.8-LIKE"/>
    <property type="match status" value="1"/>
</dbReference>
<feature type="domain" description="DUF4283" evidence="2">
    <location>
        <begin position="2"/>
        <end position="46"/>
    </location>
</feature>
<dbReference type="Pfam" id="PF14111">
    <property type="entry name" value="DUF4283"/>
    <property type="match status" value="1"/>
</dbReference>
<keyword evidence="5" id="KW-1185">Reference proteome</keyword>
<dbReference type="AlphaFoldDB" id="A0AAD9TSL0"/>
<gene>
    <name evidence="4" type="ORF">Ddye_022751</name>
</gene>
<reference evidence="4" key="1">
    <citation type="journal article" date="2023" name="Plant J.">
        <title>Genome sequences and population genomics provide insights into the demographic history, inbreeding, and mutation load of two 'living fossil' tree species of Dipteronia.</title>
        <authorList>
            <person name="Feng Y."/>
            <person name="Comes H.P."/>
            <person name="Chen J."/>
            <person name="Zhu S."/>
            <person name="Lu R."/>
            <person name="Zhang X."/>
            <person name="Li P."/>
            <person name="Qiu J."/>
            <person name="Olsen K.M."/>
            <person name="Qiu Y."/>
        </authorList>
    </citation>
    <scope>NUCLEOTIDE SEQUENCE</scope>
    <source>
        <strain evidence="4">KIB01</strain>
    </source>
</reference>
<dbReference type="InterPro" id="IPR025836">
    <property type="entry name" value="Zn_knuckle_CX2CX4HX4C"/>
</dbReference>
<evidence type="ECO:0000259" key="2">
    <source>
        <dbReference type="Pfam" id="PF14111"/>
    </source>
</evidence>
<evidence type="ECO:0000313" key="5">
    <source>
        <dbReference type="Proteomes" id="UP001280121"/>
    </source>
</evidence>
<comment type="caution">
    <text evidence="4">The sequence shown here is derived from an EMBL/GenBank/DDBJ whole genome shotgun (WGS) entry which is preliminary data.</text>
</comment>
<protein>
    <recommendedName>
        <fullName evidence="6">DUF4283 domain-containing protein</fullName>
    </recommendedName>
</protein>
<evidence type="ECO:0000259" key="3">
    <source>
        <dbReference type="Pfam" id="PF14392"/>
    </source>
</evidence>
<accession>A0AAD9TSL0</accession>
<evidence type="ECO:0000313" key="4">
    <source>
        <dbReference type="EMBL" id="KAK2640988.1"/>
    </source>
</evidence>
<feature type="domain" description="Zinc knuckle CX2CX4HX4C" evidence="3">
    <location>
        <begin position="95"/>
        <end position="123"/>
    </location>
</feature>
<name>A0AAD9TSL0_9ROSI</name>
<organism evidence="4 5">
    <name type="scientific">Dipteronia dyeriana</name>
    <dbReference type="NCBI Taxonomy" id="168575"/>
    <lineage>
        <taxon>Eukaryota</taxon>
        <taxon>Viridiplantae</taxon>
        <taxon>Streptophyta</taxon>
        <taxon>Embryophyta</taxon>
        <taxon>Tracheophyta</taxon>
        <taxon>Spermatophyta</taxon>
        <taxon>Magnoliopsida</taxon>
        <taxon>eudicotyledons</taxon>
        <taxon>Gunneridae</taxon>
        <taxon>Pentapetalae</taxon>
        <taxon>rosids</taxon>
        <taxon>malvids</taxon>
        <taxon>Sapindales</taxon>
        <taxon>Sapindaceae</taxon>
        <taxon>Hippocastanoideae</taxon>
        <taxon>Acereae</taxon>
        <taxon>Dipteronia</taxon>
    </lineage>
</organism>
<dbReference type="PANTHER" id="PTHR31286:SF99">
    <property type="entry name" value="DUF4283 DOMAIN-CONTAINING PROTEIN"/>
    <property type="match status" value="1"/>
</dbReference>
<proteinExistence type="predicted"/>
<feature type="compositionally biased region" description="Basic and acidic residues" evidence="1">
    <location>
        <begin position="215"/>
        <end position="224"/>
    </location>
</feature>
<dbReference type="Pfam" id="PF14392">
    <property type="entry name" value="zf-CCHC_4"/>
    <property type="match status" value="1"/>
</dbReference>